<proteinExistence type="predicted"/>
<keyword evidence="5" id="KW-0411">Iron-sulfur</keyword>
<dbReference type="GO" id="GO:0051539">
    <property type="term" value="F:4 iron, 4 sulfur cluster binding"/>
    <property type="evidence" value="ECO:0007669"/>
    <property type="project" value="UniProtKB-KW"/>
</dbReference>
<dbReference type="InterPro" id="IPR051460">
    <property type="entry name" value="HdrC_iron-sulfur_subunit"/>
</dbReference>
<accession>A0A2U3K501</accession>
<dbReference type="AlphaFoldDB" id="A0A2U3K501"/>
<evidence type="ECO:0000256" key="5">
    <source>
        <dbReference type="ARBA" id="ARBA00023014"/>
    </source>
</evidence>
<organism evidence="8 9">
    <name type="scientific">Candidatus Sulfotelmatobacter kueseliae</name>
    <dbReference type="NCBI Taxonomy" id="2042962"/>
    <lineage>
        <taxon>Bacteria</taxon>
        <taxon>Pseudomonadati</taxon>
        <taxon>Acidobacteriota</taxon>
        <taxon>Terriglobia</taxon>
        <taxon>Terriglobales</taxon>
        <taxon>Candidatus Korobacteraceae</taxon>
        <taxon>Candidatus Sulfotelmatobacter</taxon>
    </lineage>
</organism>
<keyword evidence="4" id="KW-0408">Iron</keyword>
<feature type="region of interest" description="Disordered" evidence="6">
    <location>
        <begin position="28"/>
        <end position="49"/>
    </location>
</feature>
<dbReference type="PANTHER" id="PTHR43255">
    <property type="entry name" value="IRON-SULFUR-BINDING OXIDOREDUCTASE FADF-RELATED-RELATED"/>
    <property type="match status" value="1"/>
</dbReference>
<protein>
    <recommendedName>
        <fullName evidence="7">4Fe-4S ferredoxin-type domain-containing protein</fullName>
    </recommendedName>
</protein>
<keyword evidence="3" id="KW-0560">Oxidoreductase</keyword>
<dbReference type="PROSITE" id="PS51379">
    <property type="entry name" value="4FE4S_FER_2"/>
    <property type="match status" value="1"/>
</dbReference>
<evidence type="ECO:0000256" key="3">
    <source>
        <dbReference type="ARBA" id="ARBA00023002"/>
    </source>
</evidence>
<evidence type="ECO:0000256" key="6">
    <source>
        <dbReference type="SAM" id="MobiDB-lite"/>
    </source>
</evidence>
<keyword evidence="2" id="KW-0479">Metal-binding</keyword>
<sequence length="314" mass="35787">MTKDSSVRNKVLPTDLLSKSQAELEAVPDDELVTSYESMRDQKAPEDETYPNIRRLYGTPLEREKDRREVRARADACDAEMQEWYEKARNQPCTWWLKNHLVAKHALKSCLACGVCTAQCPAAQYYPEYNPRIIVDAVLSENEERLAELLKSDTLWYCGQCGSCKPKCSRENNLMGLISSLRFLAQLKGYHLHSVRGRQQYAMRHLCGGNLWNRACTLYFRNVDAANHPDFGPRYAKYHAEADTQMVRLGASPDRPGQFGGRKLPPQTLAEFRACVAWGGTLALWNQLERCAAEDAKKNGVSIDEYHDRVHREG</sequence>
<evidence type="ECO:0000256" key="2">
    <source>
        <dbReference type="ARBA" id="ARBA00022723"/>
    </source>
</evidence>
<dbReference type="Proteomes" id="UP000238701">
    <property type="component" value="Unassembled WGS sequence"/>
</dbReference>
<evidence type="ECO:0000313" key="8">
    <source>
        <dbReference type="EMBL" id="SPF34755.1"/>
    </source>
</evidence>
<dbReference type="GO" id="GO:0005886">
    <property type="term" value="C:plasma membrane"/>
    <property type="evidence" value="ECO:0007669"/>
    <property type="project" value="TreeGrafter"/>
</dbReference>
<dbReference type="Gene3D" id="1.10.1060.10">
    <property type="entry name" value="Alpha-helical ferredoxin"/>
    <property type="match status" value="1"/>
</dbReference>
<keyword evidence="1" id="KW-0004">4Fe-4S</keyword>
<dbReference type="EMBL" id="OMOD01000039">
    <property type="protein sequence ID" value="SPF34755.1"/>
    <property type="molecule type" value="Genomic_DNA"/>
</dbReference>
<evidence type="ECO:0000256" key="4">
    <source>
        <dbReference type="ARBA" id="ARBA00023004"/>
    </source>
</evidence>
<dbReference type="InterPro" id="IPR017896">
    <property type="entry name" value="4Fe4S_Fe-S-bd"/>
</dbReference>
<dbReference type="InterPro" id="IPR009051">
    <property type="entry name" value="Helical_ferredxn"/>
</dbReference>
<dbReference type="InterPro" id="IPR017900">
    <property type="entry name" value="4Fe4S_Fe_S_CS"/>
</dbReference>
<evidence type="ECO:0000256" key="1">
    <source>
        <dbReference type="ARBA" id="ARBA00022485"/>
    </source>
</evidence>
<dbReference type="Pfam" id="PF13183">
    <property type="entry name" value="Fer4_8"/>
    <property type="match status" value="1"/>
</dbReference>
<feature type="domain" description="4Fe-4S ferredoxin-type" evidence="7">
    <location>
        <begin position="101"/>
        <end position="130"/>
    </location>
</feature>
<reference evidence="9" key="1">
    <citation type="submission" date="2018-02" db="EMBL/GenBank/DDBJ databases">
        <authorList>
            <person name="Hausmann B."/>
        </authorList>
    </citation>
    <scope>NUCLEOTIDE SEQUENCE [LARGE SCALE GENOMIC DNA]</scope>
    <source>
        <strain evidence="9">Peat soil MAG SbA1</strain>
    </source>
</reference>
<gene>
    <name evidence="8" type="ORF">SBA1_1330006</name>
</gene>
<evidence type="ECO:0000313" key="9">
    <source>
        <dbReference type="Proteomes" id="UP000238701"/>
    </source>
</evidence>
<dbReference type="SUPFAM" id="SSF46548">
    <property type="entry name" value="alpha-helical ferredoxin"/>
    <property type="match status" value="1"/>
</dbReference>
<dbReference type="OrthoDB" id="9769677at2"/>
<dbReference type="PANTHER" id="PTHR43255:SF1">
    <property type="entry name" value="IRON-SULFUR-BINDING OXIDOREDUCTASE FADF-RELATED"/>
    <property type="match status" value="1"/>
</dbReference>
<dbReference type="GO" id="GO:0016491">
    <property type="term" value="F:oxidoreductase activity"/>
    <property type="evidence" value="ECO:0007669"/>
    <property type="project" value="UniProtKB-KW"/>
</dbReference>
<dbReference type="PROSITE" id="PS00198">
    <property type="entry name" value="4FE4S_FER_1"/>
    <property type="match status" value="1"/>
</dbReference>
<evidence type="ECO:0000259" key="7">
    <source>
        <dbReference type="PROSITE" id="PS51379"/>
    </source>
</evidence>
<dbReference type="GO" id="GO:0046872">
    <property type="term" value="F:metal ion binding"/>
    <property type="evidence" value="ECO:0007669"/>
    <property type="project" value="UniProtKB-KW"/>
</dbReference>
<name>A0A2U3K501_9BACT</name>